<proteinExistence type="predicted"/>
<dbReference type="KEGG" id="can:Cyan10605_3556"/>
<name>K9Z8V4_CYAAP</name>
<keyword evidence="2" id="KW-1185">Reference proteome</keyword>
<protein>
    <submittedName>
        <fullName evidence="1">Uncharacterized protein</fullName>
    </submittedName>
</protein>
<dbReference type="Proteomes" id="UP000010480">
    <property type="component" value="Plasmid pCYAN10605.01"/>
</dbReference>
<gene>
    <name evidence="1" type="ordered locus">Cyan10605_3556</name>
</gene>
<organism evidence="1 2">
    <name type="scientific">Cyanobacterium aponinum (strain PCC 10605)</name>
    <dbReference type="NCBI Taxonomy" id="755178"/>
    <lineage>
        <taxon>Bacteria</taxon>
        <taxon>Bacillati</taxon>
        <taxon>Cyanobacteriota</taxon>
        <taxon>Cyanophyceae</taxon>
        <taxon>Oscillatoriophycideae</taxon>
        <taxon>Chroococcales</taxon>
        <taxon>Geminocystaceae</taxon>
        <taxon>Cyanobacterium</taxon>
    </lineage>
</organism>
<dbReference type="HOGENOM" id="CLU_2896550_0_0_3"/>
<reference evidence="2" key="1">
    <citation type="journal article" date="2013" name="Proc. Natl. Acad. Sci. U.S.A.">
        <title>Improving the coverage of the cyanobacterial phylum using diversity-driven genome sequencing.</title>
        <authorList>
            <person name="Shih P.M."/>
            <person name="Wu D."/>
            <person name="Latifi A."/>
            <person name="Axen S.D."/>
            <person name="Fewer D.P."/>
            <person name="Talla E."/>
            <person name="Calteau A."/>
            <person name="Cai F."/>
            <person name="Tandeau de Marsac N."/>
            <person name="Rippka R."/>
            <person name="Herdman M."/>
            <person name="Sivonen K."/>
            <person name="Coursin T."/>
            <person name="Laurent T."/>
            <person name="Goodwin L."/>
            <person name="Nolan M."/>
            <person name="Davenport K.W."/>
            <person name="Han C.S."/>
            <person name="Rubin E.M."/>
            <person name="Eisen J.A."/>
            <person name="Woyke T."/>
            <person name="Gugger M."/>
            <person name="Kerfeld C.A."/>
        </authorList>
    </citation>
    <scope>NUCLEOTIDE SEQUENCE [LARGE SCALE GENOMIC DNA]</scope>
    <source>
        <strain evidence="2">PCC 10605</strain>
        <plasmid evidence="2">Plasmid pCYAN10605.01</plasmid>
    </source>
</reference>
<dbReference type="RefSeq" id="WP_015221304.1">
    <property type="nucleotide sequence ID" value="NC_019777.1"/>
</dbReference>
<geneLocation type="plasmid" evidence="1 2">
    <name>pCYAN10605.01</name>
</geneLocation>
<sequence length="62" mass="7489">MELNEIVKLINIRIGIINNTQKYIKQMNSDGWRDIIRENESRIQTLEQLKEDFVQKNNAHYQ</sequence>
<keyword evidence="1" id="KW-0614">Plasmid</keyword>
<dbReference type="EMBL" id="CP003948">
    <property type="protein sequence ID" value="AFZ55589.1"/>
    <property type="molecule type" value="Genomic_DNA"/>
</dbReference>
<accession>K9Z8V4</accession>
<evidence type="ECO:0000313" key="2">
    <source>
        <dbReference type="Proteomes" id="UP000010480"/>
    </source>
</evidence>
<dbReference type="AlphaFoldDB" id="K9Z8V4"/>
<evidence type="ECO:0000313" key="1">
    <source>
        <dbReference type="EMBL" id="AFZ55589.1"/>
    </source>
</evidence>